<keyword evidence="4 5" id="KW-0808">Transferase</keyword>
<dbReference type="PANTHER" id="PTHR45753:SF3">
    <property type="entry name" value="ORNITHINE TRANSCARBAMYLASE, MITOCHONDRIAL"/>
    <property type="match status" value="1"/>
</dbReference>
<accession>A0A7X7LW85</accession>
<evidence type="ECO:0000256" key="1">
    <source>
        <dbReference type="ARBA" id="ARBA00003822"/>
    </source>
</evidence>
<dbReference type="InterPro" id="IPR006130">
    <property type="entry name" value="Asp/Orn_carbamoylTrfase"/>
</dbReference>
<dbReference type="InterPro" id="IPR036901">
    <property type="entry name" value="Asp/Orn_carbamoylTrfase_sf"/>
</dbReference>
<evidence type="ECO:0000256" key="2">
    <source>
        <dbReference type="ARBA" id="ARBA00004975"/>
    </source>
</evidence>
<protein>
    <recommendedName>
        <fullName evidence="3">Ornithine carbamoyltransferase</fullName>
    </recommendedName>
</protein>
<proteinExistence type="inferred from homology"/>
<dbReference type="Pfam" id="PF02729">
    <property type="entry name" value="OTCace_N"/>
    <property type="match status" value="1"/>
</dbReference>
<evidence type="ECO:0000256" key="4">
    <source>
        <dbReference type="ARBA" id="ARBA00022679"/>
    </source>
</evidence>
<dbReference type="PROSITE" id="PS00097">
    <property type="entry name" value="CARBAMOYLTRANSFERASE"/>
    <property type="match status" value="1"/>
</dbReference>
<dbReference type="SUPFAM" id="SSF53671">
    <property type="entry name" value="Aspartate/ornithine carbamoyltransferase"/>
    <property type="match status" value="1"/>
</dbReference>
<feature type="domain" description="Aspartate/ornithine carbamoyltransferase carbamoyl-P binding" evidence="7">
    <location>
        <begin position="5"/>
        <end position="145"/>
    </location>
</feature>
<evidence type="ECO:0000313" key="9">
    <source>
        <dbReference type="Proteomes" id="UP000536534"/>
    </source>
</evidence>
<dbReference type="GO" id="GO:0019240">
    <property type="term" value="P:citrulline biosynthetic process"/>
    <property type="evidence" value="ECO:0007669"/>
    <property type="project" value="TreeGrafter"/>
</dbReference>
<feature type="domain" description="Aspartate/ornithine carbamoyltransferase Asp/Orn-binding" evidence="6">
    <location>
        <begin position="151"/>
        <end position="224"/>
    </location>
</feature>
<dbReference type="GO" id="GO:0042450">
    <property type="term" value="P:L-arginine biosynthetic process via ornithine"/>
    <property type="evidence" value="ECO:0007669"/>
    <property type="project" value="TreeGrafter"/>
</dbReference>
<organism evidence="8 9">
    <name type="scientific">Thauera phenolivorans</name>
    <dbReference type="NCBI Taxonomy" id="1792543"/>
    <lineage>
        <taxon>Bacteria</taxon>
        <taxon>Pseudomonadati</taxon>
        <taxon>Pseudomonadota</taxon>
        <taxon>Betaproteobacteria</taxon>
        <taxon>Rhodocyclales</taxon>
        <taxon>Zoogloeaceae</taxon>
        <taxon>Thauera</taxon>
    </lineage>
</organism>
<feature type="non-terminal residue" evidence="8">
    <location>
        <position position="224"/>
    </location>
</feature>
<dbReference type="Gene3D" id="3.40.50.1370">
    <property type="entry name" value="Aspartate/ornithine carbamoyltransferase"/>
    <property type="match status" value="2"/>
</dbReference>
<evidence type="ECO:0000256" key="3">
    <source>
        <dbReference type="ARBA" id="ARBA00016634"/>
    </source>
</evidence>
<sequence length="224" mass="25594">MTALRHYLQFKDFSREDYEYVFRRAKWIKDKFKRYEPYHPLFDRTLVMIFEKASTRTRLSFEAGMQQLGGSAIYLNTRDSQLGRGEPVEDAAQVMSRMSDLVMIRTFEQDTIERFAANSRVPVINGLTNQYHPCQILADILTFIEHRGSIKGRTVAWIGDGNNMCNTWVQAAEVLDFNLHVSTPSGYAVDTSLVGEAVRRMKLFADPMEACAGADLVTTDVWTS</sequence>
<evidence type="ECO:0000313" key="8">
    <source>
        <dbReference type="EMBL" id="NLF54230.1"/>
    </source>
</evidence>
<dbReference type="InterPro" id="IPR006132">
    <property type="entry name" value="Asp/Orn_carbamoyltranf_P-bd"/>
</dbReference>
<dbReference type="AlphaFoldDB" id="A0A7X7LW85"/>
<name>A0A7X7LW85_9RHOO</name>
<comment type="function">
    <text evidence="1">Reversibly catalyzes the transfer of the carbamoyl group from carbamoyl phosphate (CP) to the N(epsilon) atom of ornithine (ORN) to produce L-citrulline.</text>
</comment>
<dbReference type="PANTHER" id="PTHR45753">
    <property type="entry name" value="ORNITHINE CARBAMOYLTRANSFERASE, MITOCHONDRIAL"/>
    <property type="match status" value="1"/>
</dbReference>
<dbReference type="PRINTS" id="PR00102">
    <property type="entry name" value="OTCASE"/>
</dbReference>
<dbReference type="Proteomes" id="UP000536534">
    <property type="component" value="Unassembled WGS sequence"/>
</dbReference>
<comment type="similarity">
    <text evidence="5">Belongs to the aspartate/ornithine carbamoyltransferase superfamily.</text>
</comment>
<dbReference type="GO" id="GO:0004585">
    <property type="term" value="F:ornithine carbamoyltransferase activity"/>
    <property type="evidence" value="ECO:0007669"/>
    <property type="project" value="TreeGrafter"/>
</dbReference>
<reference evidence="8 9" key="1">
    <citation type="journal article" date="2020" name="Biotechnol. Biofuels">
        <title>New insights from the biogas microbiome by comprehensive genome-resolved metagenomics of nearly 1600 species originating from multiple anaerobic digesters.</title>
        <authorList>
            <person name="Campanaro S."/>
            <person name="Treu L."/>
            <person name="Rodriguez-R L.M."/>
            <person name="Kovalovszki A."/>
            <person name="Ziels R.M."/>
            <person name="Maus I."/>
            <person name="Zhu X."/>
            <person name="Kougias P.G."/>
            <person name="Basile A."/>
            <person name="Luo G."/>
            <person name="Schluter A."/>
            <person name="Konstantinidis K.T."/>
            <person name="Angelidaki I."/>
        </authorList>
    </citation>
    <scope>NUCLEOTIDE SEQUENCE [LARGE SCALE GENOMIC DNA]</scope>
    <source>
        <strain evidence="8">AS06rmzACSIP_256</strain>
    </source>
</reference>
<evidence type="ECO:0000259" key="6">
    <source>
        <dbReference type="Pfam" id="PF00185"/>
    </source>
</evidence>
<comment type="pathway">
    <text evidence="2">Amino-acid biosynthesis; L-arginine biosynthesis; L-arginine from L-ornithine and carbamoyl phosphate: step 1/3.</text>
</comment>
<dbReference type="UniPathway" id="UPA00068">
    <property type="reaction ID" value="UER00112"/>
</dbReference>
<dbReference type="GO" id="GO:0016597">
    <property type="term" value="F:amino acid binding"/>
    <property type="evidence" value="ECO:0007669"/>
    <property type="project" value="InterPro"/>
</dbReference>
<dbReference type="EMBL" id="JAAYYV010000199">
    <property type="protein sequence ID" value="NLF54230.1"/>
    <property type="molecule type" value="Genomic_DNA"/>
</dbReference>
<dbReference type="Pfam" id="PF00185">
    <property type="entry name" value="OTCace"/>
    <property type="match status" value="1"/>
</dbReference>
<gene>
    <name evidence="8" type="ORF">GX576_07515</name>
</gene>
<dbReference type="InterPro" id="IPR006131">
    <property type="entry name" value="Asp_carbamoyltransf_Asp/Orn-bd"/>
</dbReference>
<evidence type="ECO:0000256" key="5">
    <source>
        <dbReference type="RuleBase" id="RU003634"/>
    </source>
</evidence>
<dbReference type="NCBIfam" id="NF001986">
    <property type="entry name" value="PRK00779.1"/>
    <property type="match status" value="1"/>
</dbReference>
<evidence type="ECO:0000259" key="7">
    <source>
        <dbReference type="Pfam" id="PF02729"/>
    </source>
</evidence>
<dbReference type="PRINTS" id="PR00100">
    <property type="entry name" value="AOTCASE"/>
</dbReference>
<dbReference type="InterPro" id="IPR002292">
    <property type="entry name" value="Orn/put_carbamltrans"/>
</dbReference>
<comment type="caution">
    <text evidence="8">The sequence shown here is derived from an EMBL/GenBank/DDBJ whole genome shotgun (WGS) entry which is preliminary data.</text>
</comment>